<feature type="compositionally biased region" description="Low complexity" evidence="2">
    <location>
        <begin position="44"/>
        <end position="57"/>
    </location>
</feature>
<feature type="compositionally biased region" description="Polar residues" evidence="2">
    <location>
        <begin position="115"/>
        <end position="125"/>
    </location>
</feature>
<reference evidence="3 4" key="1">
    <citation type="submission" date="2020-03" db="EMBL/GenBank/DDBJ databases">
        <title>FDA dAtabase for Regulatory Grade micrObial Sequences (FDA-ARGOS): Supporting development and validation of Infectious Disease Dx tests.</title>
        <authorList>
            <person name="Campos J."/>
            <person name="Goldberg B."/>
            <person name="Tallon L."/>
            <person name="Sadzewicz L."/>
            <person name="Vavikolanu K."/>
            <person name="Mehta A."/>
            <person name="Aluvathingal J."/>
            <person name="Nadendla S."/>
            <person name="Nandy P."/>
            <person name="Geyer C."/>
            <person name="Yan Y."/>
            <person name="Sichtig H."/>
        </authorList>
    </citation>
    <scope>NUCLEOTIDE SEQUENCE [LARGE SCALE GENOMIC DNA]</scope>
    <source>
        <strain evidence="3 4">FDAARGOS_656</strain>
    </source>
</reference>
<organism evidence="3 4">
    <name type="scientific">Candida albicans</name>
    <name type="common">Yeast</name>
    <dbReference type="NCBI Taxonomy" id="5476"/>
    <lineage>
        <taxon>Eukaryota</taxon>
        <taxon>Fungi</taxon>
        <taxon>Dikarya</taxon>
        <taxon>Ascomycota</taxon>
        <taxon>Saccharomycotina</taxon>
        <taxon>Pichiomycetes</taxon>
        <taxon>Debaryomycetaceae</taxon>
        <taxon>Candida/Lodderomyces clade</taxon>
        <taxon>Candida</taxon>
    </lineage>
</organism>
<proteinExistence type="predicted"/>
<evidence type="ECO:0000256" key="1">
    <source>
        <dbReference type="SAM" id="Coils"/>
    </source>
</evidence>
<dbReference type="EMBL" id="JABWAD010000049">
    <property type="protein sequence ID" value="KAF6069003.1"/>
    <property type="molecule type" value="Genomic_DNA"/>
</dbReference>
<evidence type="ECO:0000313" key="4">
    <source>
        <dbReference type="Proteomes" id="UP000536275"/>
    </source>
</evidence>
<feature type="coiled-coil region" evidence="1">
    <location>
        <begin position="142"/>
        <end position="169"/>
    </location>
</feature>
<gene>
    <name evidence="3" type="ORF">FOB64_003639</name>
</gene>
<evidence type="ECO:0000313" key="3">
    <source>
        <dbReference type="EMBL" id="KAF6069003.1"/>
    </source>
</evidence>
<dbReference type="AlphaFoldDB" id="A0A8H6BY73"/>
<dbReference type="OMA" id="ELHWRDP"/>
<evidence type="ECO:0000256" key="2">
    <source>
        <dbReference type="SAM" id="MobiDB-lite"/>
    </source>
</evidence>
<accession>A0A8H6BY73</accession>
<dbReference type="Proteomes" id="UP000536275">
    <property type="component" value="Unassembled WGS sequence"/>
</dbReference>
<sequence>MSSHIFKDIQDKENELKTSGIRRKGIISNENAGPLLSKDSNSRQVQQPQQTQQQQQQSKFTNKRIPLGGKNHNSNKLLLNRSQSSLNTKPTTQGITNVKPPSLPKSNSSLGFSVVSDQPTEQQKQLPQPFVVHNEQVLPVKRKLLQDTKDELSQNSKRVKLEKKESNANTFTDSLTKPTQNVLAHVDDLQTTISSKTDQLNSSNLTHNDINRNNVDPVKRNSRLKAIDDLVESHWQDPIETIPETVGAENNNGEQLEELDIKFFSTPNESFDIGDLDENHLANNEQKLSLELDFEDESNVGEIPIIEGIDEEIGLTSDDLDNLLG</sequence>
<keyword evidence="1" id="KW-0175">Coiled coil</keyword>
<feature type="region of interest" description="Disordered" evidence="2">
    <location>
        <begin position="1"/>
        <end position="125"/>
    </location>
</feature>
<name>A0A8H6BY73_CANAX</name>
<feature type="compositionally biased region" description="Polar residues" evidence="2">
    <location>
        <begin position="71"/>
        <end position="96"/>
    </location>
</feature>
<feature type="compositionally biased region" description="Basic and acidic residues" evidence="2">
    <location>
        <begin position="1"/>
        <end position="16"/>
    </location>
</feature>
<protein>
    <submittedName>
        <fullName evidence="3">Uncharacterized protein</fullName>
    </submittedName>
</protein>
<comment type="caution">
    <text evidence="3">The sequence shown here is derived from an EMBL/GenBank/DDBJ whole genome shotgun (WGS) entry which is preliminary data.</text>
</comment>